<dbReference type="InterPro" id="IPR058054">
    <property type="entry name" value="Znf_MS1-like"/>
</dbReference>
<keyword evidence="4" id="KW-0805">Transcription regulation</keyword>
<sequence>MSQLDLTGCKKRKRGDRVFRFKTFGEKGYPAEFKGSFRENVVALLEFGHFESNMSCGMLCWSFQLELHRHPPAHILLFVVEEPIEASTHRHCNHCKYVGWGHHMICSRKYHFVVPSRETEAVFGHDSNYEGPDSRKGEWSIVGVEGHAMHGVIHSNGFGHLLCVNGLEMGSDLAGRHIMDFWDRLCTSLRARKVSIYDISQKKGMDLRLLHGVAYSKPWFGRWGYGFGRGSFGVTQPMYQKAIDAIQGMPLCLLTHHLGSSNHDIPLIFSRYQTLSDHSLVTVGNLFHFMLELKSRLPKETRLDSYNPGISVETTCRWSPKRVEMAARVIVEALRRAEFRWVSRQEVRDAARAYIGDTGLLDFVLKSLGNHIVGNYLVRRSLNPVTKVLEYCLEDISTVFPSDEGLVMNDSKLKARYKITRIQLMKDMFYLYKNILKDQKQTVATGIFSTIPVAARVILDTKYLIKEYCGEQPSEVKVGLKLYCTVVSRNNDEDDDGIEKALPPFECIIFKDNSTVNELKLEVERNFREIYWGLRSFCVESIVNLNAKGSDLVFALVEAGSELLFEGNDSKIGINNEGIYESGHNNCTVDCPCGAKDDDGERMISCDICEVWQHTRCAQIPNNEEIPPIFLCNQCEQEIILFPSLP</sequence>
<dbReference type="SUPFAM" id="SSF57903">
    <property type="entry name" value="FYVE/PHD zinc finger"/>
    <property type="match status" value="1"/>
</dbReference>
<dbReference type="Pfam" id="PF25565">
    <property type="entry name" value="Ubiquitin_At1g33420"/>
    <property type="match status" value="1"/>
</dbReference>
<dbReference type="SMART" id="SM00249">
    <property type="entry name" value="PHD"/>
    <property type="match status" value="1"/>
</dbReference>
<evidence type="ECO:0000256" key="5">
    <source>
        <dbReference type="ARBA" id="ARBA00023163"/>
    </source>
</evidence>
<keyword evidence="1" id="KW-0479">Metal-binding</keyword>
<comment type="caution">
    <text evidence="7">The sequence shown here is derived from an EMBL/GenBank/DDBJ whole genome shotgun (WGS) entry which is preliminary data.</text>
</comment>
<dbReference type="InterPro" id="IPR001965">
    <property type="entry name" value="Znf_PHD"/>
</dbReference>
<evidence type="ECO:0000313" key="7">
    <source>
        <dbReference type="EMBL" id="KAJ9708640.1"/>
    </source>
</evidence>
<keyword evidence="3" id="KW-0862">Zinc</keyword>
<keyword evidence="8" id="KW-1185">Reference proteome</keyword>
<keyword evidence="2" id="KW-0863">Zinc-finger</keyword>
<dbReference type="InterPro" id="IPR059080">
    <property type="entry name" value="WHD_PTC1"/>
</dbReference>
<dbReference type="GO" id="GO:0008270">
    <property type="term" value="F:zinc ion binding"/>
    <property type="evidence" value="ECO:0007669"/>
    <property type="project" value="UniProtKB-KW"/>
</dbReference>
<dbReference type="InterPro" id="IPR019786">
    <property type="entry name" value="Zinc_finger_PHD-type_CS"/>
</dbReference>
<evidence type="ECO:0000256" key="3">
    <source>
        <dbReference type="ARBA" id="ARBA00022833"/>
    </source>
</evidence>
<dbReference type="InterPro" id="IPR013083">
    <property type="entry name" value="Znf_RING/FYVE/PHD"/>
</dbReference>
<evidence type="ECO:0000256" key="2">
    <source>
        <dbReference type="ARBA" id="ARBA00022771"/>
    </source>
</evidence>
<evidence type="ECO:0000256" key="1">
    <source>
        <dbReference type="ARBA" id="ARBA00022723"/>
    </source>
</evidence>
<proteinExistence type="predicted"/>
<dbReference type="PANTHER" id="PTHR46201">
    <property type="entry name" value="PHD FINGER PROTEIN MALE MEIOCYTE DEATH 1-RELATED"/>
    <property type="match status" value="1"/>
</dbReference>
<protein>
    <recommendedName>
        <fullName evidence="6">Zinc finger PHD-type domain-containing protein</fullName>
    </recommendedName>
</protein>
<feature type="domain" description="Zinc finger PHD-type" evidence="6">
    <location>
        <begin position="590"/>
        <end position="636"/>
    </location>
</feature>
<dbReference type="Gene3D" id="3.30.40.10">
    <property type="entry name" value="Zinc/RING finger domain, C3HC4 (zinc finger)"/>
    <property type="match status" value="1"/>
</dbReference>
<dbReference type="PANTHER" id="PTHR46201:SF1">
    <property type="entry name" value="PHD FINGER PROTEIN MALE STERILITY 1"/>
    <property type="match status" value="1"/>
</dbReference>
<dbReference type="Proteomes" id="UP001168098">
    <property type="component" value="Unassembled WGS sequence"/>
</dbReference>
<name>A0AA39E7G5_VITRO</name>
<dbReference type="AlphaFoldDB" id="A0AA39E7G5"/>
<evidence type="ECO:0000256" key="4">
    <source>
        <dbReference type="ARBA" id="ARBA00023015"/>
    </source>
</evidence>
<organism evidence="7 8">
    <name type="scientific">Vitis rotundifolia</name>
    <name type="common">Muscadine grape</name>
    <dbReference type="NCBI Taxonomy" id="103349"/>
    <lineage>
        <taxon>Eukaryota</taxon>
        <taxon>Viridiplantae</taxon>
        <taxon>Streptophyta</taxon>
        <taxon>Embryophyta</taxon>
        <taxon>Tracheophyta</taxon>
        <taxon>Spermatophyta</taxon>
        <taxon>Magnoliopsida</taxon>
        <taxon>eudicotyledons</taxon>
        <taxon>Gunneridae</taxon>
        <taxon>Pentapetalae</taxon>
        <taxon>rosids</taxon>
        <taxon>Vitales</taxon>
        <taxon>Vitaceae</taxon>
        <taxon>Viteae</taxon>
        <taxon>Vitis</taxon>
    </lineage>
</organism>
<keyword evidence="5" id="KW-0804">Transcription</keyword>
<dbReference type="EMBL" id="JARBHA010000001">
    <property type="protein sequence ID" value="KAJ9708640.1"/>
    <property type="molecule type" value="Genomic_DNA"/>
</dbReference>
<dbReference type="CDD" id="cd15556">
    <property type="entry name" value="PHD_MMD1_like"/>
    <property type="match status" value="1"/>
</dbReference>
<dbReference type="InterPro" id="IPR011011">
    <property type="entry name" value="Znf_FYVE_PHD"/>
</dbReference>
<reference evidence="7 8" key="1">
    <citation type="journal article" date="2023" name="BMC Biotechnol.">
        <title>Vitis rotundifolia cv Carlos genome sequencing.</title>
        <authorList>
            <person name="Huff M."/>
            <person name="Hulse-Kemp A."/>
            <person name="Scheffler B."/>
            <person name="Youngblood R."/>
            <person name="Simpson S."/>
            <person name="Babiker E."/>
            <person name="Staton M."/>
        </authorList>
    </citation>
    <scope>NUCLEOTIDE SEQUENCE [LARGE SCALE GENOMIC DNA]</scope>
    <source>
        <tissue evidence="7">Leaf</tissue>
    </source>
</reference>
<dbReference type="InterPro" id="IPR057765">
    <property type="entry name" value="MS1-like_ubiquitin"/>
</dbReference>
<gene>
    <name evidence="7" type="ORF">PVL29_000594</name>
</gene>
<dbReference type="Pfam" id="PF25874">
    <property type="entry name" value="WHD_plant_repro"/>
    <property type="match status" value="1"/>
</dbReference>
<dbReference type="Pfam" id="PF00628">
    <property type="entry name" value="PHD"/>
    <property type="match status" value="1"/>
</dbReference>
<evidence type="ECO:0000313" key="8">
    <source>
        <dbReference type="Proteomes" id="UP001168098"/>
    </source>
</evidence>
<evidence type="ECO:0000259" key="6">
    <source>
        <dbReference type="SMART" id="SM00249"/>
    </source>
</evidence>
<dbReference type="InterPro" id="IPR019787">
    <property type="entry name" value="Znf_PHD-finger"/>
</dbReference>
<dbReference type="PROSITE" id="PS01359">
    <property type="entry name" value="ZF_PHD_1"/>
    <property type="match status" value="1"/>
</dbReference>
<accession>A0AA39E7G5</accession>